<dbReference type="KEGG" id="pms:KNP414_04729"/>
<evidence type="ECO:0000259" key="9">
    <source>
        <dbReference type="Pfam" id="PF04893"/>
    </source>
</evidence>
<feature type="transmembrane region" description="Helical" evidence="7">
    <location>
        <begin position="579"/>
        <end position="598"/>
    </location>
</feature>
<dbReference type="EMBL" id="CP002869">
    <property type="protein sequence ID" value="AEI43259.1"/>
    <property type="molecule type" value="Genomic_DNA"/>
</dbReference>
<sequence length="715" mass="79050">MRNTGSWRRLIAALIILCTALMPGAAQAEVKYPTFTKDSYGNLIWLQPAYYPMGVLGGDLTAPEGNGSTARIPSPMRNPKDIFIDANNEVYIADTGNNRIVHMTEQGKLIRYLTLPESPLQKPEGVFVTSKGEIYIADTGNKRVVKLGPDGKLQQEFGRPDSRYISETFTYDPAKVMVDERGFLYIAVHGGYEGLVLLDPRGKFQGFFGANRTALSPLDALKRMLYTKQMYANEVAKKPETINSVATDQNGYIYTVTGGMTKSDQLKKLNTKGANLLRSSVKSFGESRPGDAAAAAAAAASTTAQGAPTPQLIDVAVDRSGNMVVVDQQFKYISHYDYAGNLLYFWGGPSAAGSSQVGLLKSPAALDINSRSELFVLDDQENIVQVFRLSEFGQKVDEANQLTLAGNYNGSEKPWGDVLRMNAQFTPAILGLAKAAFHKEDYPKAQALFKEAGDREGYSESFWQIRMLWFQSNFSWIASLTVFGSVLFLAAGRWTAGMSFRARWSRRSEPRSSFLRSLKHAFYILKHPVDGFTAVRYEGKGTYASALVLLAAVYLALVFKESVTGFAFNMTRMVDVYTLFLQSFIVWAGWVFSNHLVSSIYRGEGRFRDIVIGSSYVFVPYIVVGVPLALLSNGMTLSEESVYSMVLTGMTLWTGLLLFWKVQFIHNYSVGETVINIVLTLCTMLVIGVLLFVTGGLTSDLLSLIREMLQEVVNR</sequence>
<feature type="transmembrane region" description="Helical" evidence="7">
    <location>
        <begin position="610"/>
        <end position="630"/>
    </location>
</feature>
<protein>
    <submittedName>
        <fullName evidence="10">NHL repeat containing protein</fullName>
    </submittedName>
</protein>
<dbReference type="PATRIC" id="fig|1036673.3.peg.4354"/>
<proteinExistence type="predicted"/>
<keyword evidence="5 7" id="KW-0472">Membrane</keyword>
<keyword evidence="3" id="KW-0677">Repeat</keyword>
<feature type="transmembrane region" description="Helical" evidence="7">
    <location>
        <begin position="474"/>
        <end position="496"/>
    </location>
</feature>
<feature type="signal peptide" evidence="8">
    <location>
        <begin position="1"/>
        <end position="28"/>
    </location>
</feature>
<organism evidence="10 11">
    <name type="scientific">Paenibacillus mucilaginosus (strain KNP414)</name>
    <dbReference type="NCBI Taxonomy" id="1036673"/>
    <lineage>
        <taxon>Bacteria</taxon>
        <taxon>Bacillati</taxon>
        <taxon>Bacillota</taxon>
        <taxon>Bacilli</taxon>
        <taxon>Bacillales</taxon>
        <taxon>Paenibacillaceae</taxon>
        <taxon>Paenibacillus</taxon>
    </lineage>
</organism>
<evidence type="ECO:0000256" key="2">
    <source>
        <dbReference type="ARBA" id="ARBA00022692"/>
    </source>
</evidence>
<feature type="domain" description="Yip1" evidence="9">
    <location>
        <begin position="523"/>
        <end position="690"/>
    </location>
</feature>
<dbReference type="RefSeq" id="WP_013918412.1">
    <property type="nucleotide sequence ID" value="NC_015690.1"/>
</dbReference>
<dbReference type="Gene3D" id="2.120.10.30">
    <property type="entry name" value="TolB, C-terminal domain"/>
    <property type="match status" value="2"/>
</dbReference>
<dbReference type="SUPFAM" id="SSF101898">
    <property type="entry name" value="NHL repeat"/>
    <property type="match status" value="1"/>
</dbReference>
<evidence type="ECO:0000256" key="4">
    <source>
        <dbReference type="ARBA" id="ARBA00022989"/>
    </source>
</evidence>
<gene>
    <name evidence="10" type="ordered locus">KNP414_04729</name>
</gene>
<keyword evidence="4 7" id="KW-1133">Transmembrane helix</keyword>
<evidence type="ECO:0000256" key="5">
    <source>
        <dbReference type="ARBA" id="ARBA00023136"/>
    </source>
</evidence>
<evidence type="ECO:0000313" key="11">
    <source>
        <dbReference type="Proteomes" id="UP000006620"/>
    </source>
</evidence>
<evidence type="ECO:0000313" key="10">
    <source>
        <dbReference type="EMBL" id="AEI43259.1"/>
    </source>
</evidence>
<evidence type="ECO:0000256" key="6">
    <source>
        <dbReference type="PROSITE-ProRule" id="PRU00504"/>
    </source>
</evidence>
<dbReference type="Pfam" id="PF04893">
    <property type="entry name" value="Yip1"/>
    <property type="match status" value="1"/>
</dbReference>
<reference evidence="11" key="1">
    <citation type="submission" date="2011-06" db="EMBL/GenBank/DDBJ databases">
        <title>Complete genome sequence of Paenibacillus mucilaginosus KNP414.</title>
        <authorList>
            <person name="Wang J."/>
            <person name="Hu S."/>
            <person name="Hu X."/>
            <person name="Zhang B."/>
            <person name="Dong D."/>
            <person name="Zhang S."/>
            <person name="Zhao K."/>
            <person name="Wu D."/>
        </authorList>
    </citation>
    <scope>NUCLEOTIDE SEQUENCE [LARGE SCALE GENOMIC DNA]</scope>
    <source>
        <strain evidence="11">KNP414</strain>
    </source>
</reference>
<dbReference type="PROSITE" id="PS51125">
    <property type="entry name" value="NHL"/>
    <property type="match status" value="1"/>
</dbReference>
<evidence type="ECO:0000256" key="8">
    <source>
        <dbReference type="SAM" id="SignalP"/>
    </source>
</evidence>
<evidence type="ECO:0000256" key="3">
    <source>
        <dbReference type="ARBA" id="ARBA00022737"/>
    </source>
</evidence>
<dbReference type="InterPro" id="IPR011042">
    <property type="entry name" value="6-blade_b-propeller_TolB-like"/>
</dbReference>
<evidence type="ECO:0000256" key="7">
    <source>
        <dbReference type="SAM" id="Phobius"/>
    </source>
</evidence>
<feature type="chain" id="PRO_5003377081" evidence="8">
    <location>
        <begin position="29"/>
        <end position="715"/>
    </location>
</feature>
<dbReference type="InterPro" id="IPR050952">
    <property type="entry name" value="TRIM-NHL_E3_ligases"/>
</dbReference>
<keyword evidence="2 7" id="KW-0812">Transmembrane</keyword>
<name>F8FFZ7_PAEMK</name>
<dbReference type="Proteomes" id="UP000006620">
    <property type="component" value="Chromosome"/>
</dbReference>
<keyword evidence="8" id="KW-0732">Signal</keyword>
<dbReference type="PANTHER" id="PTHR24104">
    <property type="entry name" value="E3 UBIQUITIN-PROTEIN LIGASE NHLRC1-RELATED"/>
    <property type="match status" value="1"/>
</dbReference>
<dbReference type="HOGENOM" id="CLU_024978_0_0_9"/>
<feature type="transmembrane region" description="Helical" evidence="7">
    <location>
        <begin position="642"/>
        <end position="662"/>
    </location>
</feature>
<feature type="transmembrane region" description="Helical" evidence="7">
    <location>
        <begin position="674"/>
        <end position="693"/>
    </location>
</feature>
<feature type="transmembrane region" description="Helical" evidence="7">
    <location>
        <begin position="541"/>
        <end position="559"/>
    </location>
</feature>
<dbReference type="AlphaFoldDB" id="F8FFZ7"/>
<comment type="subcellular location">
    <subcellularLocation>
        <location evidence="1">Membrane</location>
        <topology evidence="1">Multi-pass membrane protein</topology>
    </subcellularLocation>
</comment>
<dbReference type="InterPro" id="IPR001258">
    <property type="entry name" value="NHL_repeat"/>
</dbReference>
<dbReference type="Pfam" id="PF01436">
    <property type="entry name" value="NHL"/>
    <property type="match status" value="1"/>
</dbReference>
<feature type="repeat" description="NHL" evidence="6">
    <location>
        <begin position="119"/>
        <end position="150"/>
    </location>
</feature>
<evidence type="ECO:0000256" key="1">
    <source>
        <dbReference type="ARBA" id="ARBA00004141"/>
    </source>
</evidence>
<reference evidence="10 11" key="2">
    <citation type="journal article" date="2013" name="Genome Announc.">
        <title>Genome Sequence of Growth-Improving Paenibacillus mucilaginosus Strain KNP414.</title>
        <authorList>
            <person name="Lu J.J."/>
            <person name="Wang J.F."/>
            <person name="Hu X.F."/>
        </authorList>
    </citation>
    <scope>NUCLEOTIDE SEQUENCE [LARGE SCALE GENOMIC DNA]</scope>
    <source>
        <strain evidence="10 11">KNP414</strain>
    </source>
</reference>
<dbReference type="GO" id="GO:0016020">
    <property type="term" value="C:membrane"/>
    <property type="evidence" value="ECO:0007669"/>
    <property type="project" value="UniProtKB-SubCell"/>
</dbReference>
<dbReference type="CDD" id="cd05819">
    <property type="entry name" value="NHL"/>
    <property type="match status" value="1"/>
</dbReference>
<dbReference type="InterPro" id="IPR006977">
    <property type="entry name" value="Yip1_dom"/>
</dbReference>
<accession>F8FFZ7</accession>